<proteinExistence type="predicted"/>
<protein>
    <submittedName>
        <fullName evidence="2">Uncharacterized protein</fullName>
    </submittedName>
</protein>
<evidence type="ECO:0000313" key="2">
    <source>
        <dbReference type="EMBL" id="KAF2843066.1"/>
    </source>
</evidence>
<accession>A0A9P4SHJ5</accession>
<dbReference type="AlphaFoldDB" id="A0A9P4SHJ5"/>
<sequence length="156" mass="17534">MVVRAEPSDRRSSVYNHSSRPDFVPERSVPAGRQSTPVQRAFDNRRAWAISQDDLFNSTEQQYALPRDQVKQHTSLEEVMKTVTLTTNITRRRNESYATTLGTAHLPSTQNTSILPRSNPTIDSSHRVERPEALSPSTARSPILTPSDRHGRISGI</sequence>
<reference evidence="2" key="1">
    <citation type="journal article" date="2020" name="Stud. Mycol.">
        <title>101 Dothideomycetes genomes: a test case for predicting lifestyles and emergence of pathogens.</title>
        <authorList>
            <person name="Haridas S."/>
            <person name="Albert R."/>
            <person name="Binder M."/>
            <person name="Bloem J."/>
            <person name="Labutti K."/>
            <person name="Salamov A."/>
            <person name="Andreopoulos B."/>
            <person name="Baker S."/>
            <person name="Barry K."/>
            <person name="Bills G."/>
            <person name="Bluhm B."/>
            <person name="Cannon C."/>
            <person name="Castanera R."/>
            <person name="Culley D."/>
            <person name="Daum C."/>
            <person name="Ezra D."/>
            <person name="Gonzalez J."/>
            <person name="Henrissat B."/>
            <person name="Kuo A."/>
            <person name="Liang C."/>
            <person name="Lipzen A."/>
            <person name="Lutzoni F."/>
            <person name="Magnuson J."/>
            <person name="Mondo S."/>
            <person name="Nolan M."/>
            <person name="Ohm R."/>
            <person name="Pangilinan J."/>
            <person name="Park H.-J."/>
            <person name="Ramirez L."/>
            <person name="Alfaro M."/>
            <person name="Sun H."/>
            <person name="Tritt A."/>
            <person name="Yoshinaga Y."/>
            <person name="Zwiers L.-H."/>
            <person name="Turgeon B."/>
            <person name="Goodwin S."/>
            <person name="Spatafora J."/>
            <person name="Crous P."/>
            <person name="Grigoriev I."/>
        </authorList>
    </citation>
    <scope>NUCLEOTIDE SEQUENCE</scope>
    <source>
        <strain evidence="2">CBS 101060</strain>
    </source>
</reference>
<organism evidence="2 3">
    <name type="scientific">Patellaria atrata CBS 101060</name>
    <dbReference type="NCBI Taxonomy" id="1346257"/>
    <lineage>
        <taxon>Eukaryota</taxon>
        <taxon>Fungi</taxon>
        <taxon>Dikarya</taxon>
        <taxon>Ascomycota</taxon>
        <taxon>Pezizomycotina</taxon>
        <taxon>Dothideomycetes</taxon>
        <taxon>Dothideomycetes incertae sedis</taxon>
        <taxon>Patellariales</taxon>
        <taxon>Patellariaceae</taxon>
        <taxon>Patellaria</taxon>
    </lineage>
</organism>
<dbReference type="Proteomes" id="UP000799429">
    <property type="component" value="Unassembled WGS sequence"/>
</dbReference>
<comment type="caution">
    <text evidence="2">The sequence shown here is derived from an EMBL/GenBank/DDBJ whole genome shotgun (WGS) entry which is preliminary data.</text>
</comment>
<evidence type="ECO:0000256" key="1">
    <source>
        <dbReference type="SAM" id="MobiDB-lite"/>
    </source>
</evidence>
<keyword evidence="3" id="KW-1185">Reference proteome</keyword>
<evidence type="ECO:0000313" key="3">
    <source>
        <dbReference type="Proteomes" id="UP000799429"/>
    </source>
</evidence>
<feature type="region of interest" description="Disordered" evidence="1">
    <location>
        <begin position="106"/>
        <end position="156"/>
    </location>
</feature>
<dbReference type="EMBL" id="MU006089">
    <property type="protein sequence ID" value="KAF2843066.1"/>
    <property type="molecule type" value="Genomic_DNA"/>
</dbReference>
<feature type="compositionally biased region" description="Polar residues" evidence="1">
    <location>
        <begin position="106"/>
        <end position="123"/>
    </location>
</feature>
<feature type="compositionally biased region" description="Basic and acidic residues" evidence="1">
    <location>
        <begin position="1"/>
        <end position="12"/>
    </location>
</feature>
<feature type="compositionally biased region" description="Basic and acidic residues" evidence="1">
    <location>
        <begin position="147"/>
        <end position="156"/>
    </location>
</feature>
<name>A0A9P4SHJ5_9PEZI</name>
<feature type="region of interest" description="Disordered" evidence="1">
    <location>
        <begin position="1"/>
        <end position="38"/>
    </location>
</feature>
<gene>
    <name evidence="2" type="ORF">M501DRAFT_1012438</name>
</gene>